<feature type="region of interest" description="Disordered" evidence="2">
    <location>
        <begin position="1"/>
        <end position="55"/>
    </location>
</feature>
<evidence type="ECO:0000256" key="2">
    <source>
        <dbReference type="SAM" id="MobiDB-lite"/>
    </source>
</evidence>
<reference evidence="4 5" key="1">
    <citation type="submission" date="2018-06" db="EMBL/GenBank/DDBJ databases">
        <title>Whole genome sequencing of Candida tropicalis (genome annotated by CSBL at Korea University).</title>
        <authorList>
            <person name="Ahn J."/>
        </authorList>
    </citation>
    <scope>NUCLEOTIDE SEQUENCE [LARGE SCALE GENOMIC DNA]</scope>
    <source>
        <strain evidence="4 5">ATCC 20962</strain>
    </source>
</reference>
<keyword evidence="3" id="KW-0472">Membrane</keyword>
<keyword evidence="3" id="KW-1133">Transmembrane helix</keyword>
<organism evidence="4 5">
    <name type="scientific">Candida viswanathii</name>
    <dbReference type="NCBI Taxonomy" id="5486"/>
    <lineage>
        <taxon>Eukaryota</taxon>
        <taxon>Fungi</taxon>
        <taxon>Dikarya</taxon>
        <taxon>Ascomycota</taxon>
        <taxon>Saccharomycotina</taxon>
        <taxon>Pichiomycetes</taxon>
        <taxon>Debaryomycetaceae</taxon>
        <taxon>Candida/Lodderomyces clade</taxon>
        <taxon>Candida</taxon>
    </lineage>
</organism>
<dbReference type="EMBL" id="QLNQ01000027">
    <property type="protein sequence ID" value="RCK59582.1"/>
    <property type="molecule type" value="Genomic_DNA"/>
</dbReference>
<protein>
    <submittedName>
        <fullName evidence="4">Uncharacterized protein</fullName>
    </submittedName>
</protein>
<feature type="coiled-coil region" evidence="1">
    <location>
        <begin position="215"/>
        <end position="284"/>
    </location>
</feature>
<evidence type="ECO:0000256" key="3">
    <source>
        <dbReference type="SAM" id="Phobius"/>
    </source>
</evidence>
<dbReference type="OrthoDB" id="4026448at2759"/>
<gene>
    <name evidence="4" type="ORF">Cantr_07599</name>
</gene>
<name>A0A367Y3G9_9ASCO</name>
<keyword evidence="3" id="KW-0812">Transmembrane</keyword>
<sequence length="400" mass="45275">MDIGCSPPITPQKSKIPRVPRTPKTPPSTTTTSEASSTSLEAFDITTSTPEPPDQQRISIFDHIWSLTTTTDEDSIPVHDLFRLLKYLEIELMSATTSMEPCFLSDDFVIKSRIVELSEFLDRVDKHQAFDIICHSLRDMRVLHPGSMDQEDVLMNEGHIAVGSDDVISEDIDYDETATLMEANQSSPLREDIEGRSQDRAMVINWAKPNIRLALEELELLHTKLDQQYMTLESELAQIKQKNSCDLEELRSLTKSNDSIYDRIESLRDELLHYNNELVDYRDRFHSNRVVIDDKLVLSFLTNDDDELVLKELSGLDAEEVSWSTETTPIVEQVASNVKDGIDEEGALQAEIPESVDVGEDDEVNVDGIDVALKSKEYSPNPNLIIFIIVVLFMYCLFGS</sequence>
<evidence type="ECO:0000313" key="5">
    <source>
        <dbReference type="Proteomes" id="UP000253472"/>
    </source>
</evidence>
<dbReference type="AlphaFoldDB" id="A0A367Y3G9"/>
<feature type="compositionally biased region" description="Low complexity" evidence="2">
    <location>
        <begin position="27"/>
        <end position="39"/>
    </location>
</feature>
<evidence type="ECO:0000313" key="4">
    <source>
        <dbReference type="EMBL" id="RCK59582.1"/>
    </source>
</evidence>
<keyword evidence="1" id="KW-0175">Coiled coil</keyword>
<evidence type="ECO:0000256" key="1">
    <source>
        <dbReference type="SAM" id="Coils"/>
    </source>
</evidence>
<accession>A0A367Y3G9</accession>
<keyword evidence="5" id="KW-1185">Reference proteome</keyword>
<dbReference type="Proteomes" id="UP000253472">
    <property type="component" value="Unassembled WGS sequence"/>
</dbReference>
<comment type="caution">
    <text evidence="4">The sequence shown here is derived from an EMBL/GenBank/DDBJ whole genome shotgun (WGS) entry which is preliminary data.</text>
</comment>
<proteinExistence type="predicted"/>
<feature type="transmembrane region" description="Helical" evidence="3">
    <location>
        <begin position="382"/>
        <end position="398"/>
    </location>
</feature>